<dbReference type="STRING" id="2004952.A0A2C5ZEC5"/>
<keyword evidence="10" id="KW-0274">FAD</keyword>
<dbReference type="InterPro" id="IPR000836">
    <property type="entry name" value="PRTase_dom"/>
</dbReference>
<evidence type="ECO:0000256" key="8">
    <source>
        <dbReference type="ARBA" id="ARBA00022741"/>
    </source>
</evidence>
<dbReference type="InterPro" id="IPR054585">
    <property type="entry name" value="NDH2-like_C"/>
</dbReference>
<comment type="pathway">
    <text evidence="2">Pyrimidine metabolism; UMP biosynthesis via salvage pathway; UMP from uridine: step 1/1.</text>
</comment>
<dbReference type="InterPro" id="IPR045024">
    <property type="entry name" value="NDH-2"/>
</dbReference>
<dbReference type="InterPro" id="IPR006083">
    <property type="entry name" value="PRK/URK"/>
</dbReference>
<comment type="similarity">
    <text evidence="4">Belongs to the uridine kinase family.</text>
</comment>
<dbReference type="Pfam" id="PF07992">
    <property type="entry name" value="Pyr_redox_2"/>
    <property type="match status" value="1"/>
</dbReference>
<evidence type="ECO:0000256" key="2">
    <source>
        <dbReference type="ARBA" id="ARBA00004690"/>
    </source>
</evidence>
<dbReference type="InterPro" id="IPR023753">
    <property type="entry name" value="FAD/NAD-binding_dom"/>
</dbReference>
<dbReference type="InterPro" id="IPR029057">
    <property type="entry name" value="PRTase-like"/>
</dbReference>
<dbReference type="PROSITE" id="PS50222">
    <property type="entry name" value="EF_HAND_2"/>
    <property type="match status" value="1"/>
</dbReference>
<keyword evidence="15" id="KW-0520">NAD</keyword>
<keyword evidence="9" id="KW-0418">Kinase</keyword>
<dbReference type="InterPro" id="IPR018247">
    <property type="entry name" value="EF_Hand_1_Ca_BS"/>
</dbReference>
<evidence type="ECO:0000256" key="5">
    <source>
        <dbReference type="ARBA" id="ARBA00012137"/>
    </source>
</evidence>
<dbReference type="PANTHER" id="PTHR43706">
    <property type="entry name" value="NADH DEHYDROGENASE"/>
    <property type="match status" value="1"/>
</dbReference>
<dbReference type="AlphaFoldDB" id="A0A2C5ZEC5"/>
<dbReference type="GO" id="GO:0008655">
    <property type="term" value="P:pyrimidine-containing compound salvage"/>
    <property type="evidence" value="ECO:0007669"/>
    <property type="project" value="UniProtKB-ARBA"/>
</dbReference>
<sequence>MSELESHATVQKRVYYSPPWADVSIVGIAGSSGSGKSTLSQAILKRLNLPWVVILSMDSFYKSLNTEQLRLAFANEYDLDSPEYVEPQRKVADLIVPRGIENQVALDMMVQFIEKKLFEKSRHHREALMQLEAACKEQPFSNRVLLLNDTPQMTFMNTILQDIDTSAEDFIFYFDRLAALVIEQALNNVQFTGVEIETPTGSRYQGLRPKGEVCAVIVLRGGSAFESALRKTIPDCRTGRILIQSDFSTGEPELHYLRLPEDIHKHESVLLLDTQMASGGAALMAVQVLVDHGVALDRIVLATYSAGRLGLHRLMTVFPDITVVVCNILADQEQRWVEKRSLQQSRATLPFPTALIHRRLGIRGISGKPLPQARSWIHNFIYRAAAWVGISIAVVGSCIVAFFIYDATTYKEGADLGDIDVSQLALQPRRGGPKNLPIAEVLVDDDDSESKKSTKHKPRLVVLGGGWGGVALLKELDPDDYHVTVISPRNYFLFTPMLPSATVGTLELRSLIEPIRRIIGRVHGHFLCAKAEDVVFADRLIEVSQLDSNGKESRFYVPYDKLVIAVGSVTNPHGVKGLDNAFFLKDLEDSRRIRSRVVRNLELACLPTTADDERKRLLSFVICGGGPTGVEVAAELFDLLNEDLTRMFPRLLRNEISVHLIQSRSHILNTYDETVSHYAEKRFARDQVEVLTNSRVKEVLPDKIIFSQKQADGSIVTKELPAGFCLWSTGLAQTDLCQKLAQELGDFQPNRHALETDTHLRVKGTPLGDVYAIGDCSTVQNNVADHVISFLRAYAWKRGKDPETIQLSFSDWQQVARDVKKRFPQSVNHLRRLDKLFSEFDKDESGTLDLGELRELLGQIDSKLTSLPATAQRAHQQGSYLALKLHRLARMSDGLSVNDIRDGDVDAAAYRAFEYRHLGSLAYLGNAAVFDLGREGWSVAGGLWAVYAWRSVYFAQSVSFRTRSLMAMDWAKRALFGRDFASL</sequence>
<evidence type="ECO:0000256" key="3">
    <source>
        <dbReference type="ARBA" id="ARBA00005272"/>
    </source>
</evidence>
<reference evidence="17 18" key="1">
    <citation type="submission" date="2017-06" db="EMBL/GenBank/DDBJ databases">
        <title>Ant-infecting Ophiocordyceps genomes reveal a high diversity of potential behavioral manipulation genes and a possible major role for enterotoxins.</title>
        <authorList>
            <person name="De Bekker C."/>
            <person name="Evans H.C."/>
            <person name="Brachmann A."/>
            <person name="Hughes D.P."/>
        </authorList>
    </citation>
    <scope>NUCLEOTIDE SEQUENCE [LARGE SCALE GENOMIC DNA]</scope>
    <source>
        <strain evidence="17 18">Map16</strain>
    </source>
</reference>
<evidence type="ECO:0000256" key="13">
    <source>
        <dbReference type="ARBA" id="ARBA00022946"/>
    </source>
</evidence>
<dbReference type="InterPro" id="IPR011992">
    <property type="entry name" value="EF-hand-dom_pair"/>
</dbReference>
<comment type="subcellular location">
    <subcellularLocation>
        <location evidence="1">Mitochondrion inner membrane</location>
        <topology evidence="1">Peripheral membrane protein</topology>
        <orientation evidence="1">Intermembrane side</orientation>
    </subcellularLocation>
</comment>
<dbReference type="FunFam" id="3.40.50.2020:FF:000010">
    <property type="entry name" value="Uridine-cytidine kinase"/>
    <property type="match status" value="1"/>
</dbReference>
<dbReference type="GO" id="GO:0004849">
    <property type="term" value="F:uridine kinase activity"/>
    <property type="evidence" value="ECO:0007669"/>
    <property type="project" value="UniProtKB-EC"/>
</dbReference>
<proteinExistence type="inferred from homology"/>
<evidence type="ECO:0000259" key="16">
    <source>
        <dbReference type="PROSITE" id="PS50222"/>
    </source>
</evidence>
<dbReference type="EC" id="2.7.1.48" evidence="5"/>
<evidence type="ECO:0000256" key="7">
    <source>
        <dbReference type="ARBA" id="ARBA00022679"/>
    </source>
</evidence>
<dbReference type="Gene3D" id="3.40.50.300">
    <property type="entry name" value="P-loop containing nucleotide triphosphate hydrolases"/>
    <property type="match status" value="1"/>
</dbReference>
<dbReference type="PROSITE" id="PS00018">
    <property type="entry name" value="EF_HAND_1"/>
    <property type="match status" value="1"/>
</dbReference>
<keyword evidence="11" id="KW-0106">Calcium</keyword>
<evidence type="ECO:0000256" key="4">
    <source>
        <dbReference type="ARBA" id="ARBA00005408"/>
    </source>
</evidence>
<dbReference type="PANTHER" id="PTHR43706:SF50">
    <property type="entry name" value="NADH DEHYDROGENASE (UBIQUINONE)-RELATED"/>
    <property type="match status" value="1"/>
</dbReference>
<evidence type="ECO:0000313" key="18">
    <source>
        <dbReference type="Proteomes" id="UP000226431"/>
    </source>
</evidence>
<accession>A0A2C5ZEC5</accession>
<dbReference type="SUPFAM" id="SSF51905">
    <property type="entry name" value="FAD/NAD(P)-binding domain"/>
    <property type="match status" value="2"/>
</dbReference>
<dbReference type="InterPro" id="IPR036188">
    <property type="entry name" value="FAD/NAD-bd_sf"/>
</dbReference>
<name>A0A2C5ZEC5_9HYPO</name>
<dbReference type="InterPro" id="IPR027417">
    <property type="entry name" value="P-loop_NTPase"/>
</dbReference>
<dbReference type="GO" id="GO:0005509">
    <property type="term" value="F:calcium ion binding"/>
    <property type="evidence" value="ECO:0007669"/>
    <property type="project" value="InterPro"/>
</dbReference>
<dbReference type="GO" id="GO:0005524">
    <property type="term" value="F:ATP binding"/>
    <property type="evidence" value="ECO:0007669"/>
    <property type="project" value="UniProtKB-KW"/>
</dbReference>
<dbReference type="Pfam" id="PF14681">
    <property type="entry name" value="UPRTase"/>
    <property type="match status" value="1"/>
</dbReference>
<dbReference type="EMBL" id="NJES01000090">
    <property type="protein sequence ID" value="PHH78150.1"/>
    <property type="molecule type" value="Genomic_DNA"/>
</dbReference>
<dbReference type="Pfam" id="PF22366">
    <property type="entry name" value="NDH2_C"/>
    <property type="match status" value="1"/>
</dbReference>
<keyword evidence="8" id="KW-0547">Nucleotide-binding</keyword>
<dbReference type="InterPro" id="IPR002048">
    <property type="entry name" value="EF_hand_dom"/>
</dbReference>
<dbReference type="Proteomes" id="UP000226431">
    <property type="component" value="Unassembled WGS sequence"/>
</dbReference>
<dbReference type="SUPFAM" id="SSF53271">
    <property type="entry name" value="PRTase-like"/>
    <property type="match status" value="1"/>
</dbReference>
<organism evidence="17 18">
    <name type="scientific">Ophiocordyceps camponoti-rufipedis</name>
    <dbReference type="NCBI Taxonomy" id="2004952"/>
    <lineage>
        <taxon>Eukaryota</taxon>
        <taxon>Fungi</taxon>
        <taxon>Dikarya</taxon>
        <taxon>Ascomycota</taxon>
        <taxon>Pezizomycotina</taxon>
        <taxon>Sordariomycetes</taxon>
        <taxon>Hypocreomycetidae</taxon>
        <taxon>Hypocreales</taxon>
        <taxon>Ophiocordycipitaceae</taxon>
        <taxon>Ophiocordyceps</taxon>
    </lineage>
</organism>
<dbReference type="GO" id="GO:0003954">
    <property type="term" value="F:NADH dehydrogenase activity"/>
    <property type="evidence" value="ECO:0007669"/>
    <property type="project" value="InterPro"/>
</dbReference>
<dbReference type="Gene3D" id="3.50.50.100">
    <property type="match status" value="2"/>
</dbReference>
<evidence type="ECO:0000256" key="15">
    <source>
        <dbReference type="ARBA" id="ARBA00023027"/>
    </source>
</evidence>
<dbReference type="SUPFAM" id="SSF47473">
    <property type="entry name" value="EF-hand"/>
    <property type="match status" value="1"/>
</dbReference>
<keyword evidence="18" id="KW-1185">Reference proteome</keyword>
<evidence type="ECO:0000256" key="9">
    <source>
        <dbReference type="ARBA" id="ARBA00022777"/>
    </source>
</evidence>
<comment type="caution">
    <text evidence="17">The sequence shown here is derived from an EMBL/GenBank/DDBJ whole genome shotgun (WGS) entry which is preliminary data.</text>
</comment>
<comment type="similarity">
    <text evidence="3">Belongs to the NADH dehydrogenase family.</text>
</comment>
<evidence type="ECO:0000256" key="12">
    <source>
        <dbReference type="ARBA" id="ARBA00022840"/>
    </source>
</evidence>
<gene>
    <name evidence="17" type="ORF">CDD80_7324</name>
</gene>
<dbReference type="Gene3D" id="3.40.50.2020">
    <property type="match status" value="1"/>
</dbReference>
<dbReference type="PRINTS" id="PR00988">
    <property type="entry name" value="URIDINKINASE"/>
</dbReference>
<evidence type="ECO:0000256" key="11">
    <source>
        <dbReference type="ARBA" id="ARBA00022837"/>
    </source>
</evidence>
<dbReference type="SUPFAM" id="SSF52540">
    <property type="entry name" value="P-loop containing nucleoside triphosphate hydrolases"/>
    <property type="match status" value="1"/>
</dbReference>
<evidence type="ECO:0000256" key="1">
    <source>
        <dbReference type="ARBA" id="ARBA00004137"/>
    </source>
</evidence>
<keyword evidence="14" id="KW-0560">Oxidoreductase</keyword>
<keyword evidence="7" id="KW-0808">Transferase</keyword>
<dbReference type="FunFam" id="3.50.50.100:FF:000005">
    <property type="entry name" value="NADH-ubiquinone oxidoreductase 64 kDa subunit"/>
    <property type="match status" value="1"/>
</dbReference>
<feature type="domain" description="EF-hand" evidence="16">
    <location>
        <begin position="828"/>
        <end position="863"/>
    </location>
</feature>
<evidence type="ECO:0000313" key="17">
    <source>
        <dbReference type="EMBL" id="PHH78150.1"/>
    </source>
</evidence>
<dbReference type="Pfam" id="PF00485">
    <property type="entry name" value="PRK"/>
    <property type="match status" value="1"/>
</dbReference>
<keyword evidence="13" id="KW-0809">Transit peptide</keyword>
<keyword evidence="12" id="KW-0067">ATP-binding</keyword>
<keyword evidence="6" id="KW-0285">Flavoprotein</keyword>
<dbReference type="OrthoDB" id="5376590at2759"/>
<evidence type="ECO:0000256" key="10">
    <source>
        <dbReference type="ARBA" id="ARBA00022827"/>
    </source>
</evidence>
<dbReference type="SMART" id="SM00054">
    <property type="entry name" value="EFh"/>
    <property type="match status" value="1"/>
</dbReference>
<protein>
    <recommendedName>
        <fullName evidence="5">uridine/cytidine kinase</fullName>
        <ecNumber evidence="5">2.7.1.48</ecNumber>
    </recommendedName>
</protein>
<evidence type="ECO:0000256" key="14">
    <source>
        <dbReference type="ARBA" id="ARBA00023002"/>
    </source>
</evidence>
<evidence type="ECO:0000256" key="6">
    <source>
        <dbReference type="ARBA" id="ARBA00022630"/>
    </source>
</evidence>
<dbReference type="GO" id="GO:0005743">
    <property type="term" value="C:mitochondrial inner membrane"/>
    <property type="evidence" value="ECO:0007669"/>
    <property type="project" value="UniProtKB-SubCell"/>
</dbReference>